<comment type="function">
    <text evidence="11">Peptidoglycan polymerase that is essential for cell wall elongation.</text>
</comment>
<dbReference type="HAMAP" id="MF_02079">
    <property type="entry name" value="PGT_RodA"/>
    <property type="match status" value="1"/>
</dbReference>
<dbReference type="GO" id="GO:0032153">
    <property type="term" value="C:cell division site"/>
    <property type="evidence" value="ECO:0007669"/>
    <property type="project" value="TreeGrafter"/>
</dbReference>
<dbReference type="GO" id="GO:0008955">
    <property type="term" value="F:peptidoglycan glycosyltransferase activity"/>
    <property type="evidence" value="ECO:0007669"/>
    <property type="project" value="UniProtKB-UniRule"/>
</dbReference>
<dbReference type="GO" id="GO:0008360">
    <property type="term" value="P:regulation of cell shape"/>
    <property type="evidence" value="ECO:0007669"/>
    <property type="project" value="UniProtKB-KW"/>
</dbReference>
<dbReference type="InterPro" id="IPR018365">
    <property type="entry name" value="Cell_cycle_FtsW-rel_CS"/>
</dbReference>
<comment type="pathway">
    <text evidence="11">Cell wall biogenesis; peptidoglycan biosynthesis.</text>
</comment>
<keyword evidence="4 11" id="KW-0808">Transferase</keyword>
<dbReference type="InterPro" id="IPR001182">
    <property type="entry name" value="FtsW/RodA"/>
</dbReference>
<feature type="transmembrane region" description="Helical" evidence="11">
    <location>
        <begin position="12"/>
        <end position="36"/>
    </location>
</feature>
<reference evidence="12 13" key="1">
    <citation type="journal article" date="2015" name="Nature">
        <title>rRNA introns, odd ribosomes, and small enigmatic genomes across a large radiation of phyla.</title>
        <authorList>
            <person name="Brown C.T."/>
            <person name="Hug L.A."/>
            <person name="Thomas B.C."/>
            <person name="Sharon I."/>
            <person name="Castelle C.J."/>
            <person name="Singh A."/>
            <person name="Wilkins M.J."/>
            <person name="Williams K.H."/>
            <person name="Banfield J.F."/>
        </authorList>
    </citation>
    <scope>NUCLEOTIDE SEQUENCE [LARGE SCALE GENOMIC DNA]</scope>
</reference>
<gene>
    <name evidence="11" type="primary">rodA</name>
    <name evidence="12" type="ORF">US94_C0042G0002</name>
</gene>
<feature type="transmembrane region" description="Helical" evidence="11">
    <location>
        <begin position="268"/>
        <end position="288"/>
    </location>
</feature>
<sequence length="364" mass="40762">MIFKKFRLPWGIDWALFIVPLLLSIFGVVMIFSVTYSVKPLLVISQIIYIFIGFAVAIFLTFFDYRNLRSFSLFLYLIIIVLLILVLIFGDRTFGAARWIDLKVFQLQPSELAKLVVVLLLARIFAENQKNFGLKHLILVFMLVGIPVFLVLQQPDFGTAMVIFFGLLCLLFFSNIKKVILISILAGLILSLPVGWHFLKTYQKQRIYTFINPSLDPYGSGYNVTQAKITVGSGGLLGQGIGQGTQIQLNFLPVAHSDFIFATTAESVGFIGSTFLIILLLFLVYSVLGVARKAKDLFGFYFAIAWGMILLFQIFVNIGMNLGIMPVTGIPLPFVSYGGSSMLTNMAALGILQSIYLRHRKITF</sequence>
<feature type="transmembrane region" description="Helical" evidence="11">
    <location>
        <begin position="157"/>
        <end position="173"/>
    </location>
</feature>
<feature type="transmembrane region" description="Helical" evidence="11">
    <location>
        <begin position="334"/>
        <end position="357"/>
    </location>
</feature>
<dbReference type="PATRIC" id="fig|1618336.3.peg.580"/>
<evidence type="ECO:0000256" key="2">
    <source>
        <dbReference type="ARBA" id="ARBA00022475"/>
    </source>
</evidence>
<evidence type="ECO:0000256" key="6">
    <source>
        <dbReference type="ARBA" id="ARBA00022960"/>
    </source>
</evidence>
<organism evidence="12 13">
    <name type="scientific">Berkelbacteria bacterium GW2011_GWB1_38_5</name>
    <dbReference type="NCBI Taxonomy" id="1618336"/>
    <lineage>
        <taxon>Bacteria</taxon>
        <taxon>Candidatus Berkelbacteria</taxon>
    </lineage>
</organism>
<dbReference type="PROSITE" id="PS00428">
    <property type="entry name" value="FTSW_RODA_SPOVE"/>
    <property type="match status" value="1"/>
</dbReference>
<dbReference type="STRING" id="1618336.US94_C0042G0002"/>
<dbReference type="PANTHER" id="PTHR30474">
    <property type="entry name" value="CELL CYCLE PROTEIN"/>
    <property type="match status" value="1"/>
</dbReference>
<evidence type="ECO:0000313" key="13">
    <source>
        <dbReference type="Proteomes" id="UP000034498"/>
    </source>
</evidence>
<evidence type="ECO:0000256" key="11">
    <source>
        <dbReference type="HAMAP-Rule" id="MF_02079"/>
    </source>
</evidence>
<feature type="transmembrane region" description="Helical" evidence="11">
    <location>
        <begin position="300"/>
        <end position="322"/>
    </location>
</feature>
<evidence type="ECO:0000256" key="1">
    <source>
        <dbReference type="ARBA" id="ARBA00004141"/>
    </source>
</evidence>
<feature type="transmembrane region" description="Helical" evidence="11">
    <location>
        <begin position="180"/>
        <end position="199"/>
    </location>
</feature>
<evidence type="ECO:0000256" key="9">
    <source>
        <dbReference type="ARBA" id="ARBA00023136"/>
    </source>
</evidence>
<dbReference type="Proteomes" id="UP000034498">
    <property type="component" value="Unassembled WGS sequence"/>
</dbReference>
<feature type="transmembrane region" description="Helical" evidence="11">
    <location>
        <begin position="70"/>
        <end position="89"/>
    </location>
</feature>
<dbReference type="UniPathway" id="UPA00219"/>
<keyword evidence="8 11" id="KW-1133">Transmembrane helix</keyword>
<dbReference type="EMBL" id="LBUX01000042">
    <property type="protein sequence ID" value="KKQ72543.1"/>
    <property type="molecule type" value="Genomic_DNA"/>
</dbReference>
<comment type="subcellular location">
    <subcellularLocation>
        <location evidence="11">Cell membrane</location>
        <topology evidence="11">Multi-pass membrane protein</topology>
    </subcellularLocation>
    <subcellularLocation>
        <location evidence="1">Membrane</location>
        <topology evidence="1">Multi-pass membrane protein</topology>
    </subcellularLocation>
</comment>
<evidence type="ECO:0000256" key="10">
    <source>
        <dbReference type="ARBA" id="ARBA00023316"/>
    </source>
</evidence>
<keyword evidence="6 11" id="KW-0133">Cell shape</keyword>
<proteinExistence type="inferred from homology"/>
<evidence type="ECO:0000256" key="4">
    <source>
        <dbReference type="ARBA" id="ARBA00022679"/>
    </source>
</evidence>
<dbReference type="EC" id="2.4.99.28" evidence="11"/>
<accession>A0A0G0JYE5</accession>
<feature type="transmembrane region" description="Helical" evidence="11">
    <location>
        <begin position="42"/>
        <end position="63"/>
    </location>
</feature>
<keyword evidence="3 11" id="KW-0328">Glycosyltransferase</keyword>
<keyword evidence="9 11" id="KW-0472">Membrane</keyword>
<dbReference type="GO" id="GO:0009252">
    <property type="term" value="P:peptidoglycan biosynthetic process"/>
    <property type="evidence" value="ECO:0007669"/>
    <property type="project" value="UniProtKB-UniRule"/>
</dbReference>
<comment type="caution">
    <text evidence="12">The sequence shown here is derived from an EMBL/GenBank/DDBJ whole genome shotgun (WGS) entry which is preliminary data.</text>
</comment>
<keyword evidence="7 11" id="KW-0573">Peptidoglycan synthesis</keyword>
<protein>
    <recommendedName>
        <fullName evidence="11">Peptidoglycan glycosyltransferase RodA</fullName>
        <shortName evidence="11">PGT</shortName>
        <ecNumber evidence="11">2.4.99.28</ecNumber>
    </recommendedName>
    <alternativeName>
        <fullName evidence="11">Cell elongation protein RodA</fullName>
    </alternativeName>
    <alternativeName>
        <fullName evidence="11">Cell wall polymerase</fullName>
    </alternativeName>
    <alternativeName>
        <fullName evidence="11">Peptidoglycan polymerase</fullName>
        <shortName evidence="11">PG polymerase</shortName>
    </alternativeName>
</protein>
<dbReference type="PANTHER" id="PTHR30474:SF1">
    <property type="entry name" value="PEPTIDOGLYCAN GLYCOSYLTRANSFERASE MRDB"/>
    <property type="match status" value="1"/>
</dbReference>
<dbReference type="GO" id="GO:0051301">
    <property type="term" value="P:cell division"/>
    <property type="evidence" value="ECO:0007669"/>
    <property type="project" value="InterPro"/>
</dbReference>
<evidence type="ECO:0000313" key="12">
    <source>
        <dbReference type="EMBL" id="KKQ72543.1"/>
    </source>
</evidence>
<comment type="catalytic activity">
    <reaction evidence="11">
        <text>[GlcNAc-(1-&gt;4)-Mur2Ac(oyl-L-Ala-gamma-D-Glu-L-Lys-D-Ala-D-Ala)](n)-di-trans,octa-cis-undecaprenyl diphosphate + beta-D-GlcNAc-(1-&gt;4)-Mur2Ac(oyl-L-Ala-gamma-D-Glu-L-Lys-D-Ala-D-Ala)-di-trans,octa-cis-undecaprenyl diphosphate = [GlcNAc-(1-&gt;4)-Mur2Ac(oyl-L-Ala-gamma-D-Glu-L-Lys-D-Ala-D-Ala)](n+1)-di-trans,octa-cis-undecaprenyl diphosphate + di-trans,octa-cis-undecaprenyl diphosphate + H(+)</text>
        <dbReference type="Rhea" id="RHEA:23708"/>
        <dbReference type="Rhea" id="RHEA-COMP:9602"/>
        <dbReference type="Rhea" id="RHEA-COMP:9603"/>
        <dbReference type="ChEBI" id="CHEBI:15378"/>
        <dbReference type="ChEBI" id="CHEBI:58405"/>
        <dbReference type="ChEBI" id="CHEBI:60033"/>
        <dbReference type="ChEBI" id="CHEBI:78435"/>
        <dbReference type="EC" id="2.4.99.28"/>
    </reaction>
</comment>
<name>A0A0G0JYE5_9BACT</name>
<dbReference type="GO" id="GO:0005886">
    <property type="term" value="C:plasma membrane"/>
    <property type="evidence" value="ECO:0007669"/>
    <property type="project" value="UniProtKB-SubCell"/>
</dbReference>
<dbReference type="Pfam" id="PF01098">
    <property type="entry name" value="FTSW_RODA_SPOVE"/>
    <property type="match status" value="1"/>
</dbReference>
<feature type="transmembrane region" description="Helical" evidence="11">
    <location>
        <begin position="109"/>
        <end position="126"/>
    </location>
</feature>
<dbReference type="NCBIfam" id="TIGR02210">
    <property type="entry name" value="rodA_shape"/>
    <property type="match status" value="1"/>
</dbReference>
<dbReference type="AlphaFoldDB" id="A0A0G0JYE5"/>
<evidence type="ECO:0000256" key="8">
    <source>
        <dbReference type="ARBA" id="ARBA00022989"/>
    </source>
</evidence>
<evidence type="ECO:0000256" key="3">
    <source>
        <dbReference type="ARBA" id="ARBA00022676"/>
    </source>
</evidence>
<keyword evidence="10 11" id="KW-0961">Cell wall biogenesis/degradation</keyword>
<comment type="similarity">
    <text evidence="11">Belongs to the SEDS family. MrdB/RodA subfamily.</text>
</comment>
<keyword evidence="2 11" id="KW-1003">Cell membrane</keyword>
<dbReference type="GO" id="GO:0015648">
    <property type="term" value="F:lipid-linked peptidoglycan transporter activity"/>
    <property type="evidence" value="ECO:0007669"/>
    <property type="project" value="TreeGrafter"/>
</dbReference>
<evidence type="ECO:0000256" key="5">
    <source>
        <dbReference type="ARBA" id="ARBA00022692"/>
    </source>
</evidence>
<dbReference type="InterPro" id="IPR011923">
    <property type="entry name" value="RodA/MrdB"/>
</dbReference>
<feature type="transmembrane region" description="Helical" evidence="11">
    <location>
        <begin position="133"/>
        <end position="151"/>
    </location>
</feature>
<keyword evidence="5 11" id="KW-0812">Transmembrane</keyword>
<evidence type="ECO:0000256" key="7">
    <source>
        <dbReference type="ARBA" id="ARBA00022984"/>
    </source>
</evidence>
<dbReference type="GO" id="GO:0071555">
    <property type="term" value="P:cell wall organization"/>
    <property type="evidence" value="ECO:0007669"/>
    <property type="project" value="UniProtKB-KW"/>
</dbReference>